<dbReference type="InterPro" id="IPR013252">
    <property type="entry name" value="Ndc80_Spc24"/>
</dbReference>
<keyword evidence="2 10" id="KW-0158">Chromosome</keyword>
<sequence>MNTGDVFDEHLGVIAALRDNYARHDDTDTIRELLGIQEELEGLLSSREDTVKQAIQGVLSSRRERSDTGQYAGMDYLWKQGPASLLHCSLTALSSRVEEARIKAVYPEEEGAHDARLRELEARVAASKQHVAQLTTELEALGKQRQQLGSSMKEVGLKKAQVDHLLLEDEPRIRHQLSLYAHVSKISWRFDNPDRIAGTVSDPEKADVRLFDLAPQMPRFEATNQLWRLMEAAS</sequence>
<gene>
    <name evidence="11" type="ORF">g.8534</name>
</gene>
<evidence type="ECO:0000256" key="7">
    <source>
        <dbReference type="ARBA" id="ARBA00023242"/>
    </source>
</evidence>
<name>A0A1D2A4V4_AUXPR</name>
<keyword evidence="5 10" id="KW-0995">Kinetochore</keyword>
<evidence type="ECO:0000256" key="2">
    <source>
        <dbReference type="ARBA" id="ARBA00022454"/>
    </source>
</evidence>
<organism evidence="11">
    <name type="scientific">Auxenochlorella protothecoides</name>
    <name type="common">Green microalga</name>
    <name type="synonym">Chlorella protothecoides</name>
    <dbReference type="NCBI Taxonomy" id="3075"/>
    <lineage>
        <taxon>Eukaryota</taxon>
        <taxon>Viridiplantae</taxon>
        <taxon>Chlorophyta</taxon>
        <taxon>core chlorophytes</taxon>
        <taxon>Trebouxiophyceae</taxon>
        <taxon>Chlorellales</taxon>
        <taxon>Chlorellaceae</taxon>
        <taxon>Auxenochlorella</taxon>
    </lineage>
</organism>
<dbReference type="EMBL" id="GDKF01004390">
    <property type="protein sequence ID" value="JAT74232.1"/>
    <property type="molecule type" value="Transcribed_RNA"/>
</dbReference>
<keyword evidence="8 10" id="KW-0131">Cell cycle</keyword>
<evidence type="ECO:0000313" key="11">
    <source>
        <dbReference type="EMBL" id="JAT74232.1"/>
    </source>
</evidence>
<evidence type="ECO:0000256" key="10">
    <source>
        <dbReference type="RuleBase" id="RU368011"/>
    </source>
</evidence>
<keyword evidence="7 10" id="KW-0539">Nucleus</keyword>
<proteinExistence type="inferred from homology"/>
<evidence type="ECO:0000256" key="8">
    <source>
        <dbReference type="ARBA" id="ARBA00023306"/>
    </source>
</evidence>
<evidence type="ECO:0000256" key="6">
    <source>
        <dbReference type="ARBA" id="ARBA00023054"/>
    </source>
</evidence>
<dbReference type="PANTHER" id="PTHR22142">
    <property type="match status" value="1"/>
</dbReference>
<evidence type="ECO:0000256" key="9">
    <source>
        <dbReference type="ARBA" id="ARBA00023328"/>
    </source>
</evidence>
<keyword evidence="3 10" id="KW-0132">Cell division</keyword>
<dbReference type="Gene3D" id="3.30.160.570">
    <property type="entry name" value="Ncd80 complex, Spc24 subunit"/>
    <property type="match status" value="1"/>
</dbReference>
<dbReference type="GO" id="GO:0051301">
    <property type="term" value="P:cell division"/>
    <property type="evidence" value="ECO:0007669"/>
    <property type="project" value="UniProtKB-UniRule"/>
</dbReference>
<dbReference type="GO" id="GO:0005634">
    <property type="term" value="C:nucleus"/>
    <property type="evidence" value="ECO:0007669"/>
    <property type="project" value="UniProtKB-SubCell"/>
</dbReference>
<accession>A0A1D2A4V4</accession>
<keyword evidence="9 10" id="KW-0137">Centromere</keyword>
<dbReference type="GO" id="GO:0007059">
    <property type="term" value="P:chromosome segregation"/>
    <property type="evidence" value="ECO:0007669"/>
    <property type="project" value="TreeGrafter"/>
</dbReference>
<comment type="subcellular location">
    <subcellularLocation>
        <location evidence="10">Nucleus</location>
    </subcellularLocation>
    <subcellularLocation>
        <location evidence="10">Chromosome</location>
        <location evidence="10">Centromere</location>
        <location evidence="10">Kinetochore</location>
    </subcellularLocation>
</comment>
<evidence type="ECO:0000256" key="3">
    <source>
        <dbReference type="ARBA" id="ARBA00022618"/>
    </source>
</evidence>
<dbReference type="PANTHER" id="PTHR22142:SF2">
    <property type="entry name" value="KINETOCHORE PROTEIN SPC24"/>
    <property type="match status" value="1"/>
</dbReference>
<keyword evidence="6" id="KW-0175">Coiled coil</keyword>
<evidence type="ECO:0000256" key="1">
    <source>
        <dbReference type="ARBA" id="ARBA00007804"/>
    </source>
</evidence>
<comment type="subunit">
    <text evidence="10">Component of the NDC80 complex.</text>
</comment>
<reference evidence="11" key="1">
    <citation type="submission" date="2015-08" db="EMBL/GenBank/DDBJ databases">
        <authorList>
            <person name="Babu N.S."/>
            <person name="Beckwith C.J."/>
            <person name="Beseler K.G."/>
            <person name="Brison A."/>
            <person name="Carone J.V."/>
            <person name="Caskin T.P."/>
            <person name="Diamond M."/>
            <person name="Durham M.E."/>
            <person name="Foxe J.M."/>
            <person name="Go M."/>
            <person name="Henderson B.A."/>
            <person name="Jones I.B."/>
            <person name="McGettigan J.A."/>
            <person name="Micheletti S.J."/>
            <person name="Nasrallah M.E."/>
            <person name="Ortiz D."/>
            <person name="Piller C.R."/>
            <person name="Privatt S.R."/>
            <person name="Schneider S.L."/>
            <person name="Sharp S."/>
            <person name="Smith T.C."/>
            <person name="Stanton J.D."/>
            <person name="Ullery H.E."/>
            <person name="Wilson R.J."/>
            <person name="Serrano M.G."/>
            <person name="Buck G."/>
            <person name="Lee V."/>
            <person name="Wang Y."/>
            <person name="Carvalho R."/>
            <person name="Voegtly L."/>
            <person name="Shi R."/>
            <person name="Duckworth R."/>
            <person name="Johnson A."/>
            <person name="Loviza R."/>
            <person name="Walstead R."/>
            <person name="Shah Z."/>
            <person name="Kiflezghi M."/>
            <person name="Wade K."/>
            <person name="Ball S.L."/>
            <person name="Bradley K.W."/>
            <person name="Asai D.J."/>
            <person name="Bowman C.A."/>
            <person name="Russell D.A."/>
            <person name="Pope W.H."/>
            <person name="Jacobs-Sera D."/>
            <person name="Hendrix R.W."/>
            <person name="Hatfull G.F."/>
        </authorList>
    </citation>
    <scope>NUCLEOTIDE SEQUENCE</scope>
</reference>
<comment type="function">
    <text evidence="10">Acts as a component of the essential kinetochore-associated NDC80 complex, which is required for chromosome segregation and spindle checkpoint activity.</text>
</comment>
<comment type="similarity">
    <text evidence="1 10">Belongs to the SPC24 family.</text>
</comment>
<dbReference type="GO" id="GO:0031262">
    <property type="term" value="C:Ndc80 complex"/>
    <property type="evidence" value="ECO:0007669"/>
    <property type="project" value="TreeGrafter"/>
</dbReference>
<protein>
    <recommendedName>
        <fullName evidence="10">Kinetochore protein Spc24</fullName>
    </recommendedName>
</protein>
<dbReference type="GO" id="GO:0008017">
    <property type="term" value="F:microtubule binding"/>
    <property type="evidence" value="ECO:0007669"/>
    <property type="project" value="TreeGrafter"/>
</dbReference>
<evidence type="ECO:0000256" key="5">
    <source>
        <dbReference type="ARBA" id="ARBA00022838"/>
    </source>
</evidence>
<keyword evidence="4 10" id="KW-0498">Mitosis</keyword>
<evidence type="ECO:0000256" key="4">
    <source>
        <dbReference type="ARBA" id="ARBA00022776"/>
    </source>
</evidence>
<dbReference type="AlphaFoldDB" id="A0A1D2A4V4"/>
<dbReference type="Pfam" id="PF08286">
    <property type="entry name" value="Spc24"/>
    <property type="match status" value="1"/>
</dbReference>